<evidence type="ECO:0000313" key="15">
    <source>
        <dbReference type="EMBL" id="KAG0561538.1"/>
    </source>
</evidence>
<dbReference type="Gene3D" id="1.10.238.10">
    <property type="entry name" value="EF-hand"/>
    <property type="match status" value="1"/>
</dbReference>
<dbReference type="InterPro" id="IPR011992">
    <property type="entry name" value="EF-hand-dom_pair"/>
</dbReference>
<dbReference type="PROSITE" id="PS50222">
    <property type="entry name" value="EF_HAND_2"/>
    <property type="match status" value="1"/>
</dbReference>
<keyword evidence="12" id="KW-0012">Acyltransferase</keyword>
<evidence type="ECO:0000256" key="8">
    <source>
        <dbReference type="ARBA" id="ARBA00023098"/>
    </source>
</evidence>
<accession>A0A8T0GV25</accession>
<dbReference type="GO" id="GO:0005509">
    <property type="term" value="F:calcium ion binding"/>
    <property type="evidence" value="ECO:0007669"/>
    <property type="project" value="InterPro"/>
</dbReference>
<keyword evidence="4" id="KW-0444">Lipid biosynthesis</keyword>
<sequence length="547" mass="61694">MGEDLLPLLKDVDVQGELKPEFTILVGDKGVSKRRESTNFLNGCDDVCMTISISDAVVDGDRGRMQKAMELFSIVPSFGKQTSIDPFLNMTPRVSGLYENAKTILLLPLLILRLAVVALILVVGFFATKFALAGWKKSQVVLPKWRRKLMGVTRLCGRGILYCFGFHWIRRIGKPAHKDTAPIVVSNHVSFIDPIFYFYELFPSIVSSKSHDSMFLAGTIIRSMQIIPVDKTDAESRKYATIEIKRRAASMEFPSVLLFPEGTTTNGRTLISFKLGAFAPGFPIQPVVIRYPFVHLDVSWGDISLANLMFRMLTQFNNFMEVEYLPVVYPSEREVQNPAEFAERVRHTMAQALCVPVTEHTYGDLMLSVNAQRLCLRSPASYMVEMGKIEKVLGLRSGEVMSFLEKFAAMNPSYSGTVSMNQFLEWHHLPRCWISKKIFDLYDQSGQGFITFREFVAASGSISKHKDFNSRMKAAFNACNLRSDGCISALELEKTLKLSMPSISSAKVNMWFKKLHLHGEGDISWEEFQAFIEVNPELLPIFMVGTF</sequence>
<comment type="similarity">
    <text evidence="3">Belongs to the 1-acyl-sn-glycerol-3-phosphate acyltransferase family.</text>
</comment>
<evidence type="ECO:0000313" key="16">
    <source>
        <dbReference type="Proteomes" id="UP000822688"/>
    </source>
</evidence>
<feature type="domain" description="EF-hand" evidence="14">
    <location>
        <begin position="436"/>
        <end position="465"/>
    </location>
</feature>
<keyword evidence="8" id="KW-0443">Lipid metabolism</keyword>
<keyword evidence="6 13" id="KW-0812">Transmembrane</keyword>
<dbReference type="Pfam" id="PF13499">
    <property type="entry name" value="EF-hand_7"/>
    <property type="match status" value="1"/>
</dbReference>
<keyword evidence="5" id="KW-0808">Transferase</keyword>
<organism evidence="15 16">
    <name type="scientific">Ceratodon purpureus</name>
    <name type="common">Fire moss</name>
    <name type="synonym">Dicranum purpureum</name>
    <dbReference type="NCBI Taxonomy" id="3225"/>
    <lineage>
        <taxon>Eukaryota</taxon>
        <taxon>Viridiplantae</taxon>
        <taxon>Streptophyta</taxon>
        <taxon>Embryophyta</taxon>
        <taxon>Bryophyta</taxon>
        <taxon>Bryophytina</taxon>
        <taxon>Bryopsida</taxon>
        <taxon>Dicranidae</taxon>
        <taxon>Pseudoditrichales</taxon>
        <taxon>Ditrichaceae</taxon>
        <taxon>Ceratodon</taxon>
    </lineage>
</organism>
<evidence type="ECO:0000256" key="4">
    <source>
        <dbReference type="ARBA" id="ARBA00022516"/>
    </source>
</evidence>
<evidence type="ECO:0000256" key="11">
    <source>
        <dbReference type="ARBA" id="ARBA00023264"/>
    </source>
</evidence>
<dbReference type="InterPro" id="IPR045252">
    <property type="entry name" value="LPCAT1-like"/>
</dbReference>
<dbReference type="GO" id="GO:0016020">
    <property type="term" value="C:membrane"/>
    <property type="evidence" value="ECO:0007669"/>
    <property type="project" value="UniProtKB-SubCell"/>
</dbReference>
<comment type="subcellular location">
    <subcellularLocation>
        <location evidence="1">Membrane</location>
    </subcellularLocation>
</comment>
<comment type="pathway">
    <text evidence="2">Lipid metabolism; phospholipid metabolism.</text>
</comment>
<evidence type="ECO:0000256" key="3">
    <source>
        <dbReference type="ARBA" id="ARBA00008655"/>
    </source>
</evidence>
<dbReference type="PANTHER" id="PTHR23063">
    <property type="entry name" value="PHOSPHOLIPID ACYLTRANSFERASE"/>
    <property type="match status" value="1"/>
</dbReference>
<dbReference type="EMBL" id="CM026430">
    <property type="protein sequence ID" value="KAG0561538.1"/>
    <property type="molecule type" value="Genomic_DNA"/>
</dbReference>
<dbReference type="SUPFAM" id="SSF47473">
    <property type="entry name" value="EF-hand"/>
    <property type="match status" value="1"/>
</dbReference>
<name>A0A8T0GV25_CERPU</name>
<dbReference type="PANTHER" id="PTHR23063:SF52">
    <property type="entry name" value="LYSOPHOSPHATIDYLCHOLINE ACYLTRANSFERASE"/>
    <property type="match status" value="1"/>
</dbReference>
<dbReference type="OrthoDB" id="272512at2759"/>
<dbReference type="InterPro" id="IPR002123">
    <property type="entry name" value="Plipid/glycerol_acylTrfase"/>
</dbReference>
<dbReference type="Proteomes" id="UP000822688">
    <property type="component" value="Chromosome 9"/>
</dbReference>
<keyword evidence="10" id="KW-0594">Phospholipid biosynthesis</keyword>
<proteinExistence type="inferred from homology"/>
<dbReference type="CDD" id="cd07991">
    <property type="entry name" value="LPLAT_LPCAT1-like"/>
    <property type="match status" value="1"/>
</dbReference>
<comment type="caution">
    <text evidence="15">The sequence shown here is derived from an EMBL/GenBank/DDBJ whole genome shotgun (WGS) entry which is preliminary data.</text>
</comment>
<keyword evidence="11" id="KW-1208">Phospholipid metabolism</keyword>
<gene>
    <name evidence="15" type="ORF">KC19_9G071500</name>
</gene>
<keyword evidence="9 13" id="KW-0472">Membrane</keyword>
<evidence type="ECO:0000256" key="5">
    <source>
        <dbReference type="ARBA" id="ARBA00022679"/>
    </source>
</evidence>
<keyword evidence="7 13" id="KW-1133">Transmembrane helix</keyword>
<dbReference type="InterPro" id="IPR002048">
    <property type="entry name" value="EF_hand_dom"/>
</dbReference>
<evidence type="ECO:0000256" key="9">
    <source>
        <dbReference type="ARBA" id="ARBA00023136"/>
    </source>
</evidence>
<evidence type="ECO:0000259" key="14">
    <source>
        <dbReference type="PROSITE" id="PS50222"/>
    </source>
</evidence>
<dbReference type="GO" id="GO:0071618">
    <property type="term" value="F:lysophosphatidylethanolamine acyltransferase activity"/>
    <property type="evidence" value="ECO:0007669"/>
    <property type="project" value="TreeGrafter"/>
</dbReference>
<dbReference type="SUPFAM" id="SSF69593">
    <property type="entry name" value="Glycerol-3-phosphate (1)-acyltransferase"/>
    <property type="match status" value="1"/>
</dbReference>
<evidence type="ECO:0000256" key="13">
    <source>
        <dbReference type="SAM" id="Phobius"/>
    </source>
</evidence>
<dbReference type="Pfam" id="PF01553">
    <property type="entry name" value="Acyltransferase"/>
    <property type="match status" value="1"/>
</dbReference>
<dbReference type="GO" id="GO:0008654">
    <property type="term" value="P:phospholipid biosynthetic process"/>
    <property type="evidence" value="ECO:0007669"/>
    <property type="project" value="UniProtKB-KW"/>
</dbReference>
<dbReference type="GO" id="GO:0008374">
    <property type="term" value="F:O-acyltransferase activity"/>
    <property type="evidence" value="ECO:0007669"/>
    <property type="project" value="InterPro"/>
</dbReference>
<evidence type="ECO:0000256" key="1">
    <source>
        <dbReference type="ARBA" id="ARBA00004370"/>
    </source>
</evidence>
<evidence type="ECO:0000256" key="6">
    <source>
        <dbReference type="ARBA" id="ARBA00022692"/>
    </source>
</evidence>
<evidence type="ECO:0000256" key="2">
    <source>
        <dbReference type="ARBA" id="ARBA00005074"/>
    </source>
</evidence>
<dbReference type="SMART" id="SM00563">
    <property type="entry name" value="PlsC"/>
    <property type="match status" value="1"/>
</dbReference>
<evidence type="ECO:0000256" key="7">
    <source>
        <dbReference type="ARBA" id="ARBA00022989"/>
    </source>
</evidence>
<feature type="transmembrane region" description="Helical" evidence="13">
    <location>
        <begin position="104"/>
        <end position="128"/>
    </location>
</feature>
<evidence type="ECO:0000256" key="10">
    <source>
        <dbReference type="ARBA" id="ARBA00023209"/>
    </source>
</evidence>
<reference evidence="15" key="1">
    <citation type="submission" date="2020-06" db="EMBL/GenBank/DDBJ databases">
        <title>WGS assembly of Ceratodon purpureus strain R40.</title>
        <authorList>
            <person name="Carey S.B."/>
            <person name="Jenkins J."/>
            <person name="Shu S."/>
            <person name="Lovell J.T."/>
            <person name="Sreedasyam A."/>
            <person name="Maumus F."/>
            <person name="Tiley G.P."/>
            <person name="Fernandez-Pozo N."/>
            <person name="Barry K."/>
            <person name="Chen C."/>
            <person name="Wang M."/>
            <person name="Lipzen A."/>
            <person name="Daum C."/>
            <person name="Saski C.A."/>
            <person name="Payton A.C."/>
            <person name="Mcbreen J.C."/>
            <person name="Conrad R.E."/>
            <person name="Kollar L.M."/>
            <person name="Olsson S."/>
            <person name="Huttunen S."/>
            <person name="Landis J.B."/>
            <person name="Wickett N.J."/>
            <person name="Johnson M.G."/>
            <person name="Rensing S.A."/>
            <person name="Grimwood J."/>
            <person name="Schmutz J."/>
            <person name="Mcdaniel S.F."/>
        </authorList>
    </citation>
    <scope>NUCLEOTIDE SEQUENCE</scope>
    <source>
        <strain evidence="15">R40</strain>
    </source>
</reference>
<keyword evidence="16" id="KW-1185">Reference proteome</keyword>
<dbReference type="AlphaFoldDB" id="A0A8T0GV25"/>
<evidence type="ECO:0000256" key="12">
    <source>
        <dbReference type="ARBA" id="ARBA00023315"/>
    </source>
</evidence>
<protein>
    <recommendedName>
        <fullName evidence="14">EF-hand domain-containing protein</fullName>
    </recommendedName>
</protein>